<evidence type="ECO:0000256" key="3">
    <source>
        <dbReference type="ARBA" id="ARBA00022630"/>
    </source>
</evidence>
<dbReference type="Gene3D" id="1.20.140.10">
    <property type="entry name" value="Butyryl-CoA Dehydrogenase, subunit A, domain 3"/>
    <property type="match status" value="1"/>
</dbReference>
<dbReference type="SUPFAM" id="SSF47203">
    <property type="entry name" value="Acyl-CoA dehydrogenase C-terminal domain-like"/>
    <property type="match status" value="1"/>
</dbReference>
<dbReference type="PANTHER" id="PTHR43884:SF12">
    <property type="entry name" value="ISOVALERYL-COA DEHYDROGENASE, MITOCHONDRIAL-RELATED"/>
    <property type="match status" value="1"/>
</dbReference>
<dbReference type="InterPro" id="IPR006089">
    <property type="entry name" value="Acyl-CoA_DH_CS"/>
</dbReference>
<accession>A0ABD5PIQ6</accession>
<dbReference type="Pfam" id="PF02770">
    <property type="entry name" value="Acyl-CoA_dh_M"/>
    <property type="match status" value="1"/>
</dbReference>
<evidence type="ECO:0000313" key="10">
    <source>
        <dbReference type="Proteomes" id="UP001595898"/>
    </source>
</evidence>
<dbReference type="SUPFAM" id="SSF56645">
    <property type="entry name" value="Acyl-CoA dehydrogenase NM domain-like"/>
    <property type="match status" value="1"/>
</dbReference>
<gene>
    <name evidence="9" type="ORF">ACFO5R_00170</name>
</gene>
<dbReference type="InterPro" id="IPR036250">
    <property type="entry name" value="AcylCo_DH-like_C"/>
</dbReference>
<evidence type="ECO:0000259" key="8">
    <source>
        <dbReference type="Pfam" id="PF02771"/>
    </source>
</evidence>
<comment type="cofactor">
    <cofactor evidence="1 5">
        <name>FAD</name>
        <dbReference type="ChEBI" id="CHEBI:57692"/>
    </cofactor>
</comment>
<dbReference type="Gene3D" id="2.40.110.10">
    <property type="entry name" value="Butyryl-CoA Dehydrogenase, subunit A, domain 2"/>
    <property type="match status" value="1"/>
</dbReference>
<feature type="domain" description="Acyl-CoA dehydrogenase/oxidase C-terminal" evidence="6">
    <location>
        <begin position="219"/>
        <end position="367"/>
    </location>
</feature>
<evidence type="ECO:0000256" key="4">
    <source>
        <dbReference type="ARBA" id="ARBA00022827"/>
    </source>
</evidence>
<proteinExistence type="inferred from homology"/>
<keyword evidence="4 5" id="KW-0274">FAD</keyword>
<comment type="similarity">
    <text evidence="2 5">Belongs to the acyl-CoA dehydrogenase family.</text>
</comment>
<reference evidence="9 10" key="1">
    <citation type="journal article" date="2019" name="Int. J. Syst. Evol. Microbiol.">
        <title>The Global Catalogue of Microorganisms (GCM) 10K type strain sequencing project: providing services to taxonomists for standard genome sequencing and annotation.</title>
        <authorList>
            <consortium name="The Broad Institute Genomics Platform"/>
            <consortium name="The Broad Institute Genome Sequencing Center for Infectious Disease"/>
            <person name="Wu L."/>
            <person name="Ma J."/>
        </authorList>
    </citation>
    <scope>NUCLEOTIDE SEQUENCE [LARGE SCALE GENOMIC DNA]</scope>
    <source>
        <strain evidence="9 10">WLHS5</strain>
    </source>
</reference>
<protein>
    <submittedName>
        <fullName evidence="9">Acyl-CoA dehydrogenase family protein</fullName>
        <ecNumber evidence="9">1.-.-.-</ecNumber>
    </submittedName>
</protein>
<dbReference type="RefSeq" id="WP_250142401.1">
    <property type="nucleotide sequence ID" value="NZ_JALIQP010000007.1"/>
</dbReference>
<dbReference type="InterPro" id="IPR046373">
    <property type="entry name" value="Acyl-CoA_Oxase/DH_mid-dom_sf"/>
</dbReference>
<evidence type="ECO:0000256" key="5">
    <source>
        <dbReference type="RuleBase" id="RU362125"/>
    </source>
</evidence>
<dbReference type="InterPro" id="IPR009100">
    <property type="entry name" value="AcylCoA_DH/oxidase_NM_dom_sf"/>
</dbReference>
<dbReference type="GO" id="GO:0016627">
    <property type="term" value="F:oxidoreductase activity, acting on the CH-CH group of donors"/>
    <property type="evidence" value="ECO:0007669"/>
    <property type="project" value="UniProtKB-ARBA"/>
</dbReference>
<sequence length="377" mass="41313">MITLSDEQQMVVKAARELAESEFTDKAFEWNGDVPWENVELLAEQGYLGISFGTEYGGEGMSELESLLVIEAVARVCPDTALFMNGHNVAPRAIDMFGSDMIKEKYLPGIIDGTDYVAVAMSEPEAGSDLNAMETTIERDGDEVVINGEKIWVSEYPDATAVVVWGKFADGLGTVVVDLDEPGIEVANHFENMAGNVQTQFFLDNARVSDDHVLTSGSDGFRKHMQALNWERLSTAAMTNGIALCALDKALEYGTQREQFGQPVLDFQGIEWKIAEMAKQVETSRAIVHQSALNAVENGSIPNPLESTIAFLHSGEAADHIVDESLQIHGANGYMNGHPLEYLYRMVRGLRIGGGTDEIQRNTIARIVKRDGMPHLA</sequence>
<name>A0ABD5PIQ6_9EURY</name>
<dbReference type="Pfam" id="PF00441">
    <property type="entry name" value="Acyl-CoA_dh_1"/>
    <property type="match status" value="1"/>
</dbReference>
<dbReference type="InterPro" id="IPR013786">
    <property type="entry name" value="AcylCoA_DH/ox_N"/>
</dbReference>
<dbReference type="InterPro" id="IPR037069">
    <property type="entry name" value="AcylCoA_DH/ox_N_sf"/>
</dbReference>
<evidence type="ECO:0000313" key="9">
    <source>
        <dbReference type="EMBL" id="MFC4540355.1"/>
    </source>
</evidence>
<dbReference type="Pfam" id="PF02771">
    <property type="entry name" value="Acyl-CoA_dh_N"/>
    <property type="match status" value="1"/>
</dbReference>
<comment type="caution">
    <text evidence="9">The sequence shown here is derived from an EMBL/GenBank/DDBJ whole genome shotgun (WGS) entry which is preliminary data.</text>
</comment>
<organism evidence="9 10">
    <name type="scientific">Halosolutus amylolyticus</name>
    <dbReference type="NCBI Taxonomy" id="2932267"/>
    <lineage>
        <taxon>Archaea</taxon>
        <taxon>Methanobacteriati</taxon>
        <taxon>Methanobacteriota</taxon>
        <taxon>Stenosarchaea group</taxon>
        <taxon>Halobacteria</taxon>
        <taxon>Halobacteriales</taxon>
        <taxon>Natrialbaceae</taxon>
        <taxon>Halosolutus</taxon>
    </lineage>
</organism>
<dbReference type="Gene3D" id="1.10.540.10">
    <property type="entry name" value="Acyl-CoA dehydrogenase/oxidase, N-terminal domain"/>
    <property type="match status" value="1"/>
</dbReference>
<keyword evidence="10" id="KW-1185">Reference proteome</keyword>
<dbReference type="InterPro" id="IPR009075">
    <property type="entry name" value="AcylCo_DH/oxidase_C"/>
</dbReference>
<dbReference type="AlphaFoldDB" id="A0ABD5PIQ6"/>
<feature type="domain" description="Acyl-CoA oxidase/dehydrogenase middle" evidence="7">
    <location>
        <begin position="118"/>
        <end position="194"/>
    </location>
</feature>
<evidence type="ECO:0000259" key="6">
    <source>
        <dbReference type="Pfam" id="PF00441"/>
    </source>
</evidence>
<evidence type="ECO:0000259" key="7">
    <source>
        <dbReference type="Pfam" id="PF02770"/>
    </source>
</evidence>
<dbReference type="EMBL" id="JBHSFA010000001">
    <property type="protein sequence ID" value="MFC4540355.1"/>
    <property type="molecule type" value="Genomic_DNA"/>
</dbReference>
<keyword evidence="3 5" id="KW-0285">Flavoprotein</keyword>
<dbReference type="PROSITE" id="PS00072">
    <property type="entry name" value="ACYL_COA_DH_1"/>
    <property type="match status" value="1"/>
</dbReference>
<feature type="domain" description="Acyl-CoA dehydrogenase/oxidase N-terminal" evidence="8">
    <location>
        <begin position="5"/>
        <end position="113"/>
    </location>
</feature>
<dbReference type="PANTHER" id="PTHR43884">
    <property type="entry name" value="ACYL-COA DEHYDROGENASE"/>
    <property type="match status" value="1"/>
</dbReference>
<evidence type="ECO:0000256" key="2">
    <source>
        <dbReference type="ARBA" id="ARBA00009347"/>
    </source>
</evidence>
<evidence type="ECO:0000256" key="1">
    <source>
        <dbReference type="ARBA" id="ARBA00001974"/>
    </source>
</evidence>
<keyword evidence="5 9" id="KW-0560">Oxidoreductase</keyword>
<dbReference type="InterPro" id="IPR006091">
    <property type="entry name" value="Acyl-CoA_Oxase/DH_mid-dom"/>
</dbReference>
<dbReference type="EC" id="1.-.-.-" evidence="9"/>
<dbReference type="Proteomes" id="UP001595898">
    <property type="component" value="Unassembled WGS sequence"/>
</dbReference>